<dbReference type="RefSeq" id="WP_111367731.1">
    <property type="nucleotide sequence ID" value="NZ_VINQ01000015.1"/>
</dbReference>
<dbReference type="AlphaFoldDB" id="A0A5A9Z4U6"/>
<protein>
    <recommendedName>
        <fullName evidence="5">Aspartate carbamoyltransferase catalytic subunit</fullName>
    </recommendedName>
</protein>
<gene>
    <name evidence="3" type="ORF">FLO80_16510</name>
</gene>
<keyword evidence="2" id="KW-1133">Transmembrane helix</keyword>
<evidence type="ECO:0000256" key="1">
    <source>
        <dbReference type="SAM" id="MobiDB-lite"/>
    </source>
</evidence>
<comment type="caution">
    <text evidence="3">The sequence shown here is derived from an EMBL/GenBank/DDBJ whole genome shotgun (WGS) entry which is preliminary data.</text>
</comment>
<keyword evidence="2" id="KW-0812">Transmembrane</keyword>
<reference evidence="3 4" key="1">
    <citation type="submission" date="2019-07" db="EMBL/GenBank/DDBJ databases">
        <title>Aquicoccus porphyridii gen. nov., sp. nov., isolated from a small marine red alga, Porphyridium marinum.</title>
        <authorList>
            <person name="Liu L."/>
        </authorList>
    </citation>
    <scope>NUCLEOTIDE SEQUENCE [LARGE SCALE GENOMIC DNA]</scope>
    <source>
        <strain evidence="3 4">L1 8-17</strain>
    </source>
</reference>
<evidence type="ECO:0000313" key="4">
    <source>
        <dbReference type="Proteomes" id="UP000325291"/>
    </source>
</evidence>
<evidence type="ECO:0000313" key="3">
    <source>
        <dbReference type="EMBL" id="KAA0912213.1"/>
    </source>
</evidence>
<name>A0A5A9Z4U6_9RHOB</name>
<evidence type="ECO:0000256" key="2">
    <source>
        <dbReference type="SAM" id="Phobius"/>
    </source>
</evidence>
<keyword evidence="4" id="KW-1185">Reference proteome</keyword>
<keyword evidence="2" id="KW-0472">Membrane</keyword>
<dbReference type="EMBL" id="VINQ01000015">
    <property type="protein sequence ID" value="KAA0912213.1"/>
    <property type="molecule type" value="Genomic_DNA"/>
</dbReference>
<evidence type="ECO:0008006" key="5">
    <source>
        <dbReference type="Google" id="ProtNLM"/>
    </source>
</evidence>
<proteinExistence type="predicted"/>
<dbReference type="Proteomes" id="UP000325291">
    <property type="component" value="Unassembled WGS sequence"/>
</dbReference>
<feature type="transmembrane region" description="Helical" evidence="2">
    <location>
        <begin position="164"/>
        <end position="182"/>
    </location>
</feature>
<feature type="region of interest" description="Disordered" evidence="1">
    <location>
        <begin position="136"/>
        <end position="157"/>
    </location>
</feature>
<sequence>MTPTSTEIRSSEQGVVRLFAVDLPPDEAAHFNRRNGTWPLRAALGADWLDPDHLLFFDIADLEGVGLTEYLAEGHGIGAEELAPLRQRLDGMKGHALIVTSRAFGGRAQTIKPRAPLRLVATLHEDRPPVIFERLPSDAATRPGAATTGDSATTPARPGRKRRLILALLVLGLVALTLLAVLT</sequence>
<organism evidence="3 4">
    <name type="scientific">Aquicoccus porphyridii</name>
    <dbReference type="NCBI Taxonomy" id="1852029"/>
    <lineage>
        <taxon>Bacteria</taxon>
        <taxon>Pseudomonadati</taxon>
        <taxon>Pseudomonadota</taxon>
        <taxon>Alphaproteobacteria</taxon>
        <taxon>Rhodobacterales</taxon>
        <taxon>Paracoccaceae</taxon>
        <taxon>Aquicoccus</taxon>
    </lineage>
</organism>
<accession>A0A5A9Z4U6</accession>